<dbReference type="PANTHER" id="PTHR14586:SF1">
    <property type="entry name" value="THIAMINE-TRIPHOSPHATASE"/>
    <property type="match status" value="1"/>
</dbReference>
<dbReference type="SUPFAM" id="SSF55154">
    <property type="entry name" value="CYTH-like phosphatases"/>
    <property type="match status" value="1"/>
</dbReference>
<evidence type="ECO:0000259" key="1">
    <source>
        <dbReference type="Pfam" id="PF01928"/>
    </source>
</evidence>
<dbReference type="InterPro" id="IPR023577">
    <property type="entry name" value="CYTH_domain"/>
</dbReference>
<dbReference type="InterPro" id="IPR039582">
    <property type="entry name" value="THTPA"/>
</dbReference>
<dbReference type="Proteomes" id="UP000799779">
    <property type="component" value="Unassembled WGS sequence"/>
</dbReference>
<dbReference type="GO" id="GO:0050333">
    <property type="term" value="F:thiamine triphosphate phosphatase activity"/>
    <property type="evidence" value="ECO:0007669"/>
    <property type="project" value="InterPro"/>
</dbReference>
<keyword evidence="3" id="KW-1185">Reference proteome</keyword>
<evidence type="ECO:0000313" key="2">
    <source>
        <dbReference type="EMBL" id="KAF1999152.1"/>
    </source>
</evidence>
<dbReference type="GO" id="GO:0000287">
    <property type="term" value="F:magnesium ion binding"/>
    <property type="evidence" value="ECO:0007669"/>
    <property type="project" value="TreeGrafter"/>
</dbReference>
<proteinExistence type="predicted"/>
<sequence length="206" mass="23612">KILEVERKFTPTTTSISLLRANTGSPPFKAHAPLGISYTHNVYFDHVAYRDLFMSRGIYIRQRNGFWEAKARLGGDFVNSKFTEYMGSEAVQGVVTEVLANAGLQNGRVRYVEEMEGLKGLSPIANFVTRRETWEVEDYKVVADETDFGCKVGEVELTDTVREGWDVTKVGEMMDKRIERFMERHYWAFPVTAKEVQGKLTAYFDR</sequence>
<dbReference type="EMBL" id="ML977598">
    <property type="protein sequence ID" value="KAF1999152.1"/>
    <property type="molecule type" value="Genomic_DNA"/>
</dbReference>
<organism evidence="2 3">
    <name type="scientific">Amniculicola lignicola CBS 123094</name>
    <dbReference type="NCBI Taxonomy" id="1392246"/>
    <lineage>
        <taxon>Eukaryota</taxon>
        <taxon>Fungi</taxon>
        <taxon>Dikarya</taxon>
        <taxon>Ascomycota</taxon>
        <taxon>Pezizomycotina</taxon>
        <taxon>Dothideomycetes</taxon>
        <taxon>Pleosporomycetidae</taxon>
        <taxon>Pleosporales</taxon>
        <taxon>Amniculicolaceae</taxon>
        <taxon>Amniculicola</taxon>
    </lineage>
</organism>
<feature type="non-terminal residue" evidence="2">
    <location>
        <position position="1"/>
    </location>
</feature>
<dbReference type="PANTHER" id="PTHR14586">
    <property type="entry name" value="THIAMINE-TRIPHOSPHATASE"/>
    <property type="match status" value="1"/>
</dbReference>
<dbReference type="InterPro" id="IPR033469">
    <property type="entry name" value="CYTH-like_dom_sf"/>
</dbReference>
<feature type="non-terminal residue" evidence="2">
    <location>
        <position position="206"/>
    </location>
</feature>
<dbReference type="OrthoDB" id="442176at2759"/>
<name>A0A6A5WBV3_9PLEO</name>
<dbReference type="Gene3D" id="2.40.320.10">
    <property type="entry name" value="Hypothetical Protein Pfu-838710-001"/>
    <property type="match status" value="1"/>
</dbReference>
<accession>A0A6A5WBV3</accession>
<feature type="domain" description="CYTH" evidence="1">
    <location>
        <begin position="4"/>
        <end position="163"/>
    </location>
</feature>
<gene>
    <name evidence="2" type="ORF">P154DRAFT_417075</name>
</gene>
<dbReference type="GO" id="GO:0042357">
    <property type="term" value="P:thiamine diphosphate metabolic process"/>
    <property type="evidence" value="ECO:0007669"/>
    <property type="project" value="TreeGrafter"/>
</dbReference>
<evidence type="ECO:0000313" key="3">
    <source>
        <dbReference type="Proteomes" id="UP000799779"/>
    </source>
</evidence>
<reference evidence="2" key="1">
    <citation type="journal article" date="2020" name="Stud. Mycol.">
        <title>101 Dothideomycetes genomes: a test case for predicting lifestyles and emergence of pathogens.</title>
        <authorList>
            <person name="Haridas S."/>
            <person name="Albert R."/>
            <person name="Binder M."/>
            <person name="Bloem J."/>
            <person name="Labutti K."/>
            <person name="Salamov A."/>
            <person name="Andreopoulos B."/>
            <person name="Baker S."/>
            <person name="Barry K."/>
            <person name="Bills G."/>
            <person name="Bluhm B."/>
            <person name="Cannon C."/>
            <person name="Castanera R."/>
            <person name="Culley D."/>
            <person name="Daum C."/>
            <person name="Ezra D."/>
            <person name="Gonzalez J."/>
            <person name="Henrissat B."/>
            <person name="Kuo A."/>
            <person name="Liang C."/>
            <person name="Lipzen A."/>
            <person name="Lutzoni F."/>
            <person name="Magnuson J."/>
            <person name="Mondo S."/>
            <person name="Nolan M."/>
            <person name="Ohm R."/>
            <person name="Pangilinan J."/>
            <person name="Park H.-J."/>
            <person name="Ramirez L."/>
            <person name="Alfaro M."/>
            <person name="Sun H."/>
            <person name="Tritt A."/>
            <person name="Yoshinaga Y."/>
            <person name="Zwiers L.-H."/>
            <person name="Turgeon B."/>
            <person name="Goodwin S."/>
            <person name="Spatafora J."/>
            <person name="Crous P."/>
            <person name="Grigoriev I."/>
        </authorList>
    </citation>
    <scope>NUCLEOTIDE SEQUENCE</scope>
    <source>
        <strain evidence="2">CBS 123094</strain>
    </source>
</reference>
<dbReference type="AlphaFoldDB" id="A0A6A5WBV3"/>
<dbReference type="Pfam" id="PF01928">
    <property type="entry name" value="CYTH"/>
    <property type="match status" value="1"/>
</dbReference>
<protein>
    <recommendedName>
        <fullName evidence="1">CYTH domain-containing protein</fullName>
    </recommendedName>
</protein>